<evidence type="ECO:0000256" key="1">
    <source>
        <dbReference type="ARBA" id="ARBA00022448"/>
    </source>
</evidence>
<dbReference type="Gene3D" id="3.40.50.300">
    <property type="entry name" value="P-loop containing nucleotide triphosphate hydrolases"/>
    <property type="match status" value="1"/>
</dbReference>
<keyword evidence="1" id="KW-0813">Transport</keyword>
<dbReference type="RefSeq" id="WP_307203051.1">
    <property type="nucleotide sequence ID" value="NZ_JAUSSU010000003.1"/>
</dbReference>
<dbReference type="SMART" id="SM00382">
    <property type="entry name" value="AAA"/>
    <property type="match status" value="1"/>
</dbReference>
<evidence type="ECO:0000313" key="6">
    <source>
        <dbReference type="Proteomes" id="UP001229346"/>
    </source>
</evidence>
<keyword evidence="6" id="KW-1185">Reference proteome</keyword>
<evidence type="ECO:0000256" key="2">
    <source>
        <dbReference type="ARBA" id="ARBA00022741"/>
    </source>
</evidence>
<sequence length="245" mass="27081">MIPILQLENIKKNRRAEESTPLFAGVNAEVAEPDSIALLGVSGQGKSTLLRIMSLLDAPDGGEIRLHNKPQAEMDPRIWRMNVCYVAQQAVMLPGTIDDNIKTASLLHGKPFDREHAERLRERLGLGGLDPAKKASELSGGEKQRVSLLRSLMLRPQVLLLDEVTASLDQASKQKVEDVLLERHREEGTTLIWVTHDLEQALQVSRTVWFMAEGTLLEKGGTESFFQHPATDAGLKYIRASGSGE</sequence>
<dbReference type="PROSITE" id="PS50893">
    <property type="entry name" value="ABC_TRANSPORTER_2"/>
    <property type="match status" value="1"/>
</dbReference>
<keyword evidence="3 5" id="KW-0067">ATP-binding</keyword>
<reference evidence="5 6" key="1">
    <citation type="submission" date="2023-07" db="EMBL/GenBank/DDBJ databases">
        <title>Sorghum-associated microbial communities from plants grown in Nebraska, USA.</title>
        <authorList>
            <person name="Schachtman D."/>
        </authorList>
    </citation>
    <scope>NUCLEOTIDE SEQUENCE [LARGE SCALE GENOMIC DNA]</scope>
    <source>
        <strain evidence="5 6">CC482</strain>
    </source>
</reference>
<accession>A0ABT9TY85</accession>
<dbReference type="EMBL" id="JAUSSU010000003">
    <property type="protein sequence ID" value="MDQ0112311.1"/>
    <property type="molecule type" value="Genomic_DNA"/>
</dbReference>
<evidence type="ECO:0000259" key="4">
    <source>
        <dbReference type="PROSITE" id="PS50893"/>
    </source>
</evidence>
<dbReference type="InterPro" id="IPR003593">
    <property type="entry name" value="AAA+_ATPase"/>
</dbReference>
<feature type="domain" description="ABC transporter" evidence="4">
    <location>
        <begin position="5"/>
        <end position="238"/>
    </location>
</feature>
<dbReference type="GO" id="GO:0005524">
    <property type="term" value="F:ATP binding"/>
    <property type="evidence" value="ECO:0007669"/>
    <property type="project" value="UniProtKB-KW"/>
</dbReference>
<dbReference type="SUPFAM" id="SSF52540">
    <property type="entry name" value="P-loop containing nucleoside triphosphate hydrolases"/>
    <property type="match status" value="1"/>
</dbReference>
<dbReference type="InterPro" id="IPR017871">
    <property type="entry name" value="ABC_transporter-like_CS"/>
</dbReference>
<comment type="caution">
    <text evidence="5">The sequence shown here is derived from an EMBL/GenBank/DDBJ whole genome shotgun (WGS) entry which is preliminary data.</text>
</comment>
<organism evidence="5 6">
    <name type="scientific">Paenibacillus harenae</name>
    <dbReference type="NCBI Taxonomy" id="306543"/>
    <lineage>
        <taxon>Bacteria</taxon>
        <taxon>Bacillati</taxon>
        <taxon>Bacillota</taxon>
        <taxon>Bacilli</taxon>
        <taxon>Bacillales</taxon>
        <taxon>Paenibacillaceae</taxon>
        <taxon>Paenibacillus</taxon>
    </lineage>
</organism>
<dbReference type="Pfam" id="PF00005">
    <property type="entry name" value="ABC_tran"/>
    <property type="match status" value="1"/>
</dbReference>
<keyword evidence="2" id="KW-0547">Nucleotide-binding</keyword>
<dbReference type="PANTHER" id="PTHR43423">
    <property type="entry name" value="ABC TRANSPORTER I FAMILY MEMBER 17"/>
    <property type="match status" value="1"/>
</dbReference>
<dbReference type="InterPro" id="IPR003439">
    <property type="entry name" value="ABC_transporter-like_ATP-bd"/>
</dbReference>
<evidence type="ECO:0000256" key="3">
    <source>
        <dbReference type="ARBA" id="ARBA00022840"/>
    </source>
</evidence>
<proteinExistence type="predicted"/>
<dbReference type="PROSITE" id="PS00211">
    <property type="entry name" value="ABC_TRANSPORTER_1"/>
    <property type="match status" value="1"/>
</dbReference>
<gene>
    <name evidence="5" type="ORF">J2T15_001746</name>
</gene>
<dbReference type="PANTHER" id="PTHR43423:SF1">
    <property type="entry name" value="ABC TRANSPORTER I FAMILY MEMBER 17"/>
    <property type="match status" value="1"/>
</dbReference>
<dbReference type="Proteomes" id="UP001229346">
    <property type="component" value="Unassembled WGS sequence"/>
</dbReference>
<name>A0ABT9TY85_PAEHA</name>
<evidence type="ECO:0000313" key="5">
    <source>
        <dbReference type="EMBL" id="MDQ0112311.1"/>
    </source>
</evidence>
<protein>
    <submittedName>
        <fullName evidence="5">ABC transport system ATP-binding protein</fullName>
    </submittedName>
</protein>
<dbReference type="InterPro" id="IPR027417">
    <property type="entry name" value="P-loop_NTPase"/>
</dbReference>